<evidence type="ECO:0000256" key="4">
    <source>
        <dbReference type="ARBA" id="ARBA00022630"/>
    </source>
</evidence>
<reference evidence="17 18" key="1">
    <citation type="submission" date="2020-08" db="EMBL/GenBank/DDBJ databases">
        <title>Bridging the membrane lipid divide: bacteria of the FCB group superphylum have the potential to synthesize archaeal ether lipids.</title>
        <authorList>
            <person name="Villanueva L."/>
            <person name="Von Meijenfeldt F.A.B."/>
            <person name="Westbye A.B."/>
            <person name="Yadav S."/>
            <person name="Hopmans E.C."/>
            <person name="Dutilh B.E."/>
            <person name="Sinninghe Damste J.S."/>
        </authorList>
    </citation>
    <scope>NUCLEOTIDE SEQUENCE [LARGE SCALE GENOMIC DNA]</scope>
    <source>
        <strain evidence="17">NIOZ-UU36</strain>
    </source>
</reference>
<evidence type="ECO:0000256" key="9">
    <source>
        <dbReference type="ARBA" id="ARBA00023221"/>
    </source>
</evidence>
<dbReference type="InterPro" id="IPR007867">
    <property type="entry name" value="GMC_OxRtase_C"/>
</dbReference>
<dbReference type="GO" id="GO:0050660">
    <property type="term" value="F:flavin adenine dinucleotide binding"/>
    <property type="evidence" value="ECO:0007669"/>
    <property type="project" value="InterPro"/>
</dbReference>
<dbReference type="EC" id="5.3.3.1" evidence="11"/>
<dbReference type="GO" id="GO:0004769">
    <property type="term" value="F:steroid Delta-isomerase activity"/>
    <property type="evidence" value="ECO:0007669"/>
    <property type="project" value="UniProtKB-EC"/>
</dbReference>
<dbReference type="GO" id="GO:0008203">
    <property type="term" value="P:cholesterol metabolic process"/>
    <property type="evidence" value="ECO:0007669"/>
    <property type="project" value="UniProtKB-KW"/>
</dbReference>
<keyword evidence="9" id="KW-0753">Steroid metabolism</keyword>
<keyword evidence="7" id="KW-0443">Lipid metabolism</keyword>
<evidence type="ECO:0000313" key="17">
    <source>
        <dbReference type="EMBL" id="MBC8334530.1"/>
    </source>
</evidence>
<evidence type="ECO:0000256" key="10">
    <source>
        <dbReference type="ARBA" id="ARBA00023235"/>
    </source>
</evidence>
<comment type="similarity">
    <text evidence="2">Belongs to the GMC oxidoreductase family.</text>
</comment>
<evidence type="ECO:0000256" key="14">
    <source>
        <dbReference type="ARBA" id="ARBA00049744"/>
    </source>
</evidence>
<keyword evidence="3" id="KW-0153">Cholesterol metabolism</keyword>
<dbReference type="InterPro" id="IPR000172">
    <property type="entry name" value="GMC_OxRdtase_N"/>
</dbReference>
<evidence type="ECO:0000256" key="8">
    <source>
        <dbReference type="ARBA" id="ARBA00023166"/>
    </source>
</evidence>
<dbReference type="InterPro" id="IPR036188">
    <property type="entry name" value="FAD/NAD-bd_sf"/>
</dbReference>
<feature type="domain" description="4Fe-4S ferredoxin-type" evidence="16">
    <location>
        <begin position="176"/>
        <end position="210"/>
    </location>
</feature>
<gene>
    <name evidence="17" type="ORF">H8E29_04640</name>
</gene>
<keyword evidence="6" id="KW-0560">Oxidoreductase</keyword>
<dbReference type="Proteomes" id="UP000614469">
    <property type="component" value="Unassembled WGS sequence"/>
</dbReference>
<evidence type="ECO:0000256" key="3">
    <source>
        <dbReference type="ARBA" id="ARBA00022548"/>
    </source>
</evidence>
<evidence type="ECO:0000259" key="16">
    <source>
        <dbReference type="PROSITE" id="PS51379"/>
    </source>
</evidence>
<dbReference type="EC" id="1.1.3.6" evidence="13"/>
<evidence type="ECO:0000256" key="12">
    <source>
        <dbReference type="ARBA" id="ARBA00049645"/>
    </source>
</evidence>
<proteinExistence type="inferred from homology"/>
<evidence type="ECO:0000256" key="6">
    <source>
        <dbReference type="ARBA" id="ARBA00023002"/>
    </source>
</evidence>
<evidence type="ECO:0000256" key="2">
    <source>
        <dbReference type="ARBA" id="ARBA00010790"/>
    </source>
</evidence>
<evidence type="ECO:0000256" key="11">
    <source>
        <dbReference type="ARBA" id="ARBA00038856"/>
    </source>
</evidence>
<dbReference type="Pfam" id="PF13450">
    <property type="entry name" value="NAD_binding_8"/>
    <property type="match status" value="1"/>
</dbReference>
<dbReference type="InterPro" id="IPR052542">
    <property type="entry name" value="Cholesterol_Oxidase"/>
</dbReference>
<evidence type="ECO:0000256" key="13">
    <source>
        <dbReference type="ARBA" id="ARBA00049723"/>
    </source>
</evidence>
<dbReference type="Gene3D" id="3.50.50.60">
    <property type="entry name" value="FAD/NAD(P)-binding domain"/>
    <property type="match status" value="3"/>
</dbReference>
<evidence type="ECO:0000256" key="15">
    <source>
        <dbReference type="ARBA" id="ARBA00049778"/>
    </source>
</evidence>
<evidence type="ECO:0000256" key="1">
    <source>
        <dbReference type="ARBA" id="ARBA00001974"/>
    </source>
</evidence>
<sequence>MNSQIYDYVIIGSGFGGSVSAMRLTEKGYSVLILERGKRYRDKDFPKSNWNLPKFLWMPKMRLFGFFEMTFMNGLLALHGSGVGGGSLTYGNVLMEPDDKLFRTAGWQHLADWKTLLAPHYATARQMLGVTPNPKLWPADKELQQIAGELGYAESFKPTDVGVYFGDPDQEGETVPDPYFDGKGPERAGCIHCGGCMVGCRENAKNMLTKNYLYFAEKNGAEIIAEAKVVDIQPISQSLKAASPPPRTAARAIDKKETHADMAGPGYRVMYRSSTSLVKRQQTEVHARNVIVAAGAIGTMELLFRCRDETRSLPKISQRLGDQVRTNSENIMGVTTRNKEVNYSEGIAITSIFQADEVTRIEPVKYADGASFIRSMTAPLVEGDHPIWLRFAKTLWEMIRHPIDFLYSKFFARWSKFTTIFLVMQTEDNLTHVRPGRNFFTLFLKGLVLKPDADYPIPKQIPVGNQVIRTFAKRTNGIPQAAFTDSLFNFPTTAHFMGGVPIGSDDTEGVVGIDCQTHHYPGLYVVDGSIMPGNPGVNPSLSITALAEYAMSLVGEKTI</sequence>
<keyword evidence="8" id="KW-1207">Sterol metabolism</keyword>
<evidence type="ECO:0000313" key="18">
    <source>
        <dbReference type="Proteomes" id="UP000614469"/>
    </source>
</evidence>
<dbReference type="PROSITE" id="PS51379">
    <property type="entry name" value="4FE4S_FER_2"/>
    <property type="match status" value="1"/>
</dbReference>
<evidence type="ECO:0000256" key="7">
    <source>
        <dbReference type="ARBA" id="ARBA00023098"/>
    </source>
</evidence>
<dbReference type="EMBL" id="JACNJN010000071">
    <property type="protein sequence ID" value="MBC8334530.1"/>
    <property type="molecule type" value="Genomic_DNA"/>
</dbReference>
<dbReference type="Pfam" id="PF05199">
    <property type="entry name" value="GMC_oxred_C"/>
    <property type="match status" value="1"/>
</dbReference>
<dbReference type="InterPro" id="IPR017896">
    <property type="entry name" value="4Fe4S_Fe-S-bd"/>
</dbReference>
<dbReference type="GO" id="GO:0016995">
    <property type="term" value="F:cholesterol oxidase activity"/>
    <property type="evidence" value="ECO:0007669"/>
    <property type="project" value="UniProtKB-EC"/>
</dbReference>
<comment type="pathway">
    <text evidence="12">Steroid metabolism; cholesterol degradation.</text>
</comment>
<dbReference type="SUPFAM" id="SSF51905">
    <property type="entry name" value="FAD/NAD(P)-binding domain"/>
    <property type="match status" value="1"/>
</dbReference>
<keyword evidence="5" id="KW-0274">FAD</keyword>
<organism evidence="17 18">
    <name type="scientific">Candidatus Desulfolinea nitratireducens</name>
    <dbReference type="NCBI Taxonomy" id="2841698"/>
    <lineage>
        <taxon>Bacteria</taxon>
        <taxon>Bacillati</taxon>
        <taxon>Chloroflexota</taxon>
        <taxon>Anaerolineae</taxon>
        <taxon>Anaerolineales</taxon>
        <taxon>Anaerolineales incertae sedis</taxon>
        <taxon>Candidatus Desulfolinea</taxon>
    </lineage>
</organism>
<protein>
    <recommendedName>
        <fullName evidence="14">Cholesterol oxidase</fullName>
        <ecNumber evidence="13">1.1.3.6</ecNumber>
        <ecNumber evidence="11">5.3.3.1</ecNumber>
    </recommendedName>
    <alternativeName>
        <fullName evidence="15">Cholesterol isomerase</fullName>
    </alternativeName>
</protein>
<dbReference type="AlphaFoldDB" id="A0A8J6THF0"/>
<dbReference type="PANTHER" id="PTHR47470">
    <property type="entry name" value="CHOLESTEROL OXIDASE"/>
    <property type="match status" value="1"/>
</dbReference>
<evidence type="ECO:0000256" key="5">
    <source>
        <dbReference type="ARBA" id="ARBA00022827"/>
    </source>
</evidence>
<keyword evidence="4" id="KW-0285">Flavoprotein</keyword>
<comment type="cofactor">
    <cofactor evidence="1">
        <name>FAD</name>
        <dbReference type="ChEBI" id="CHEBI:57692"/>
    </cofactor>
</comment>
<dbReference type="Pfam" id="PF00732">
    <property type="entry name" value="GMC_oxred_N"/>
    <property type="match status" value="1"/>
</dbReference>
<keyword evidence="10" id="KW-0413">Isomerase</keyword>
<accession>A0A8J6THF0</accession>
<name>A0A8J6THF0_9CHLR</name>
<dbReference type="PANTHER" id="PTHR47470:SF1">
    <property type="entry name" value="FAD-DEPENDENT OXIDOREDUCTASE 2 FAD BINDING DOMAIN-CONTAINING PROTEIN"/>
    <property type="match status" value="1"/>
</dbReference>
<comment type="caution">
    <text evidence="17">The sequence shown here is derived from an EMBL/GenBank/DDBJ whole genome shotgun (WGS) entry which is preliminary data.</text>
</comment>